<organism evidence="1 2">
    <name type="scientific">Neolewinella aurantiaca</name>
    <dbReference type="NCBI Taxonomy" id="2602767"/>
    <lineage>
        <taxon>Bacteria</taxon>
        <taxon>Pseudomonadati</taxon>
        <taxon>Bacteroidota</taxon>
        <taxon>Saprospiria</taxon>
        <taxon>Saprospirales</taxon>
        <taxon>Lewinellaceae</taxon>
        <taxon>Neolewinella</taxon>
    </lineage>
</organism>
<dbReference type="Proteomes" id="UP000321907">
    <property type="component" value="Unassembled WGS sequence"/>
</dbReference>
<evidence type="ECO:0000313" key="1">
    <source>
        <dbReference type="EMBL" id="TXF89816.1"/>
    </source>
</evidence>
<keyword evidence="2" id="KW-1185">Reference proteome</keyword>
<sequence length="397" mass="45122">MTRLIQTPIFFCFALLALLVTSCGSVEKLVESGHYEEAVRLAQNRLTGKQKKNPKFVLALETAFNKMIAQDMERARRMTVSGNPNWAEIASVYDNIQRRQDALTPLLPLVDKNGYQAEFRFARLDGLISEAEEKAAQQYYTEALNLLSEARIGNKSAGRKAFVAFGRVEEYRANYRDTDALRAEARELGKVFVAVQMVNETGGYLPRNFEHELLRPEGPVLDDNWRFYDFTPVAGKEYDYTARIVIDNIQVSPERVNERAYTDEKEITDGTEYVLDANGNVAKDTLGNDITRPRLVVVRADVLEVLQTKTALVSGSLELFDLRSQRVVDRDELTAEAVFENYASTFRGDRRALSRDTRRYLGNQPVQFPSDESLILEAADVLKPRLTERLERSSRVI</sequence>
<comment type="caution">
    <text evidence="1">The sequence shown here is derived from an EMBL/GenBank/DDBJ whole genome shotgun (WGS) entry which is preliminary data.</text>
</comment>
<accession>A0A5C7FHA7</accession>
<dbReference type="RefSeq" id="WP_147930409.1">
    <property type="nucleotide sequence ID" value="NZ_VOXD01000011.1"/>
</dbReference>
<proteinExistence type="predicted"/>
<gene>
    <name evidence="1" type="ORF">FUA23_09015</name>
</gene>
<evidence type="ECO:0008006" key="3">
    <source>
        <dbReference type="Google" id="ProtNLM"/>
    </source>
</evidence>
<dbReference type="OrthoDB" id="1489643at2"/>
<reference evidence="1 2" key="1">
    <citation type="submission" date="2019-08" db="EMBL/GenBank/DDBJ databases">
        <title>Lewinella sp. strain SSH13 Genome sequencing and assembly.</title>
        <authorList>
            <person name="Kim I."/>
        </authorList>
    </citation>
    <scope>NUCLEOTIDE SEQUENCE [LARGE SCALE GENOMIC DNA]</scope>
    <source>
        <strain evidence="1 2">SSH13</strain>
    </source>
</reference>
<dbReference type="AlphaFoldDB" id="A0A5C7FHA7"/>
<protein>
    <recommendedName>
        <fullName evidence="3">Lipoprotein</fullName>
    </recommendedName>
</protein>
<evidence type="ECO:0000313" key="2">
    <source>
        <dbReference type="Proteomes" id="UP000321907"/>
    </source>
</evidence>
<dbReference type="PROSITE" id="PS51257">
    <property type="entry name" value="PROKAR_LIPOPROTEIN"/>
    <property type="match status" value="1"/>
</dbReference>
<dbReference type="EMBL" id="VOXD01000011">
    <property type="protein sequence ID" value="TXF89816.1"/>
    <property type="molecule type" value="Genomic_DNA"/>
</dbReference>
<name>A0A5C7FHA7_9BACT</name>